<gene>
    <name evidence="2" type="ORF">GM418_07550</name>
</gene>
<evidence type="ECO:0000313" key="3">
    <source>
        <dbReference type="Proteomes" id="UP000428260"/>
    </source>
</evidence>
<dbReference type="Pfam" id="PF16347">
    <property type="entry name" value="SGSH_C"/>
    <property type="match status" value="1"/>
</dbReference>
<dbReference type="SUPFAM" id="SSF53649">
    <property type="entry name" value="Alkaline phosphatase-like"/>
    <property type="match status" value="1"/>
</dbReference>
<sequence>MKPTKLTSIFLIILVLVSVLSGCNSDSGEQQKQRPNIIFIMADDHAYQAISAYGGDLAEIAPTPNIDRLAEAGMRFNHCLVTNSICGPSRATILSGKYSHENGFIDNTMGSRFDFSQQSYAKVLQRAGYKTAVIGKLHLGGTPTGFDYFDILPGQGSYYNPTFINQNGQYNMEGYTTEIITDKTIQWLSGVKDSTTPFMVMMWHKAPHRAWDPGPNELGMYEDVTFPEPATLFDDYSGDREAAAQNNMTIAHTMTLERDLKMTDQPRRGLNEEQLKHWNAVYGPIYGEFKKTNPTGKDLVRFKYQRYMRDYLACISAVDKSVGKLLDYLKETGLDKNTIVVYSSDQGFYLGEHGWFDKRWMYRESLRTPLLIRWPGVVDPGTVNNDLVSNLDFGETFIDIAGANVPPEMQGRSMLPILKGETPADWRKVHYYHYYEHPSEHNVMRHYGITTNKYKLIHFYYDIDDWELYDLEKDPMEMKNVYDDPAYDDIKKELHQQLEKSREKYNDSDVSNQNFIKEYKEKVKENPGIEYWKR</sequence>
<dbReference type="AlphaFoldDB" id="A0A6I6JQR6"/>
<dbReference type="InterPro" id="IPR002591">
    <property type="entry name" value="Phosphodiest/P_Trfase"/>
</dbReference>
<dbReference type="PANTHER" id="PTHR43108">
    <property type="entry name" value="N-ACETYLGLUCOSAMINE-6-SULFATASE FAMILY MEMBER"/>
    <property type="match status" value="1"/>
</dbReference>
<keyword evidence="3" id="KW-1185">Reference proteome</keyword>
<dbReference type="GO" id="GO:0016787">
    <property type="term" value="F:hydrolase activity"/>
    <property type="evidence" value="ECO:0007669"/>
    <property type="project" value="UniProtKB-KW"/>
</dbReference>
<evidence type="ECO:0000313" key="2">
    <source>
        <dbReference type="EMBL" id="QGY43519.1"/>
    </source>
</evidence>
<dbReference type="InterPro" id="IPR017850">
    <property type="entry name" value="Alkaline_phosphatase_core_sf"/>
</dbReference>
<reference evidence="2 3" key="1">
    <citation type="submission" date="2019-11" db="EMBL/GenBank/DDBJ databases">
        <authorList>
            <person name="Zheng R.K."/>
            <person name="Sun C.M."/>
        </authorList>
    </citation>
    <scope>NUCLEOTIDE SEQUENCE [LARGE SCALE GENOMIC DNA]</scope>
    <source>
        <strain evidence="2 3">WC007</strain>
    </source>
</reference>
<dbReference type="PANTHER" id="PTHR43108:SF6">
    <property type="entry name" value="N-SULPHOGLUCOSAMINE SULPHOHYDROLASE"/>
    <property type="match status" value="1"/>
</dbReference>
<dbReference type="PROSITE" id="PS51257">
    <property type="entry name" value="PROKAR_LIPOPROTEIN"/>
    <property type="match status" value="1"/>
</dbReference>
<keyword evidence="2" id="KW-0378">Hydrolase</keyword>
<evidence type="ECO:0000259" key="1">
    <source>
        <dbReference type="Pfam" id="PF16347"/>
    </source>
</evidence>
<keyword evidence="2" id="KW-0808">Transferase</keyword>
<dbReference type="KEGG" id="mcos:GM418_07550"/>
<accession>A0A6I6JQR6</accession>
<dbReference type="Pfam" id="PF01663">
    <property type="entry name" value="Phosphodiest"/>
    <property type="match status" value="1"/>
</dbReference>
<name>A0A6I6JQR6_9BACT</name>
<organism evidence="2 3">
    <name type="scientific">Maribellus comscasis</name>
    <dbReference type="NCBI Taxonomy" id="2681766"/>
    <lineage>
        <taxon>Bacteria</taxon>
        <taxon>Pseudomonadati</taxon>
        <taxon>Bacteroidota</taxon>
        <taxon>Bacteroidia</taxon>
        <taxon>Marinilabiliales</taxon>
        <taxon>Prolixibacteraceae</taxon>
        <taxon>Maribellus</taxon>
    </lineage>
</organism>
<dbReference type="EMBL" id="CP046401">
    <property type="protein sequence ID" value="QGY43519.1"/>
    <property type="molecule type" value="Genomic_DNA"/>
</dbReference>
<proteinExistence type="predicted"/>
<protein>
    <submittedName>
        <fullName evidence="2">Sulfatase-like hydrolase/transferase</fullName>
    </submittedName>
</protein>
<dbReference type="CDD" id="cd16031">
    <property type="entry name" value="G6S_like"/>
    <property type="match status" value="1"/>
</dbReference>
<feature type="domain" description="N-sulphoglucosamine sulphohydrolase C-terminal" evidence="1">
    <location>
        <begin position="351"/>
        <end position="503"/>
    </location>
</feature>
<dbReference type="Gene3D" id="3.40.720.10">
    <property type="entry name" value="Alkaline Phosphatase, subunit A"/>
    <property type="match status" value="1"/>
</dbReference>
<dbReference type="Proteomes" id="UP000428260">
    <property type="component" value="Chromosome"/>
</dbReference>
<dbReference type="InterPro" id="IPR032506">
    <property type="entry name" value="SGSH_C"/>
</dbReference>
<dbReference type="GO" id="GO:0016740">
    <property type="term" value="F:transferase activity"/>
    <property type="evidence" value="ECO:0007669"/>
    <property type="project" value="UniProtKB-KW"/>
</dbReference>
<dbReference type="RefSeq" id="WP_158864728.1">
    <property type="nucleotide sequence ID" value="NZ_CP046401.1"/>
</dbReference>